<reference evidence="1 2" key="1">
    <citation type="journal article" date="2015" name="PLoS ONE">
        <title>Genome Sequence of Bacillus endophyticus and Analysis of Its Companion Mechanism in the Ketogulonigenium vulgare-Bacillus Strain Consortium.</title>
        <authorList>
            <person name="Jia N."/>
            <person name="Du J."/>
            <person name="Ding M.Z."/>
            <person name="Gao F."/>
            <person name="Yuan Y.J."/>
        </authorList>
    </citation>
    <scope>NUCLEOTIDE SEQUENCE [LARGE SCALE GENOMIC DNA]</scope>
    <source>
        <strain evidence="1 2">Hbe603</strain>
    </source>
</reference>
<evidence type="ECO:0000313" key="2">
    <source>
        <dbReference type="Proteomes" id="UP000036202"/>
    </source>
</evidence>
<dbReference type="KEGG" id="beo:BEH_05510"/>
<accession>A0A1X7F290</accession>
<accession>A0A0H4KBX5</accession>
<evidence type="ECO:0000313" key="1">
    <source>
        <dbReference type="EMBL" id="AKO91607.2"/>
    </source>
</evidence>
<dbReference type="GeneID" id="93704630"/>
<protein>
    <submittedName>
        <fullName evidence="1">Uncharacterized protein</fullName>
    </submittedName>
</protein>
<dbReference type="PATRIC" id="fig|135735.6.peg.1087"/>
<name>A0A0H4KBX5_9BACI</name>
<sequence>MRRVHQYRYAPIQNYGNPYLYQSHPYVNNTQFVDVPYTPNMYNQHITTGGYMPQQNMYEQGQPHYYPKQWMQTKSQPPQILAQFKNSDGTYNMDKMMNTAGQMMNAVNQLSTVFKGVTSIFKV</sequence>
<keyword evidence="2" id="KW-1185">Reference proteome</keyword>
<dbReference type="RefSeq" id="WP_019393053.1">
    <property type="nucleotide sequence ID" value="NZ_ALIM01000023.1"/>
</dbReference>
<dbReference type="InterPro" id="IPR025555">
    <property type="entry name" value="YppG"/>
</dbReference>
<organism evidence="1 2">
    <name type="scientific">Priestia filamentosa</name>
    <dbReference type="NCBI Taxonomy" id="1402861"/>
    <lineage>
        <taxon>Bacteria</taxon>
        <taxon>Bacillati</taxon>
        <taxon>Bacillota</taxon>
        <taxon>Bacilli</taxon>
        <taxon>Bacillales</taxon>
        <taxon>Bacillaceae</taxon>
        <taxon>Priestia</taxon>
    </lineage>
</organism>
<dbReference type="EMBL" id="CP011974">
    <property type="protein sequence ID" value="AKO91607.2"/>
    <property type="molecule type" value="Genomic_DNA"/>
</dbReference>
<proteinExistence type="predicted"/>
<dbReference type="Proteomes" id="UP000036202">
    <property type="component" value="Chromosome"/>
</dbReference>
<dbReference type="AlphaFoldDB" id="A0A0H4KBX5"/>
<gene>
    <name evidence="1" type="ORF">BEH_05510</name>
</gene>
<reference evidence="2" key="2">
    <citation type="submission" date="2015-06" db="EMBL/GenBank/DDBJ databases">
        <title>Genome Sequence of Bacillus endophyticus and Analysis of its Companion Mechanism in the Ketogulonigenium vulgare-Bacillus strain Consortium.</title>
        <authorList>
            <person name="Jia N."/>
            <person name="Du J."/>
            <person name="Ding M.-Z."/>
            <person name="Gao F."/>
            <person name="Yuan Y.-J."/>
        </authorList>
    </citation>
    <scope>NUCLEOTIDE SEQUENCE [LARGE SCALE GENOMIC DNA]</scope>
    <source>
        <strain evidence="2">Hbe603</strain>
    </source>
</reference>
<dbReference type="Pfam" id="PF14179">
    <property type="entry name" value="YppG"/>
    <property type="match status" value="1"/>
</dbReference>